<keyword evidence="3" id="KW-1185">Reference proteome</keyword>
<dbReference type="EMBL" id="JBANMG010000003">
    <property type="protein sequence ID" value="KAK6955351.1"/>
    <property type="molecule type" value="Genomic_DNA"/>
</dbReference>
<feature type="compositionally biased region" description="Low complexity" evidence="1">
    <location>
        <begin position="89"/>
        <end position="98"/>
    </location>
</feature>
<evidence type="ECO:0000313" key="2">
    <source>
        <dbReference type="EMBL" id="KAK6955351.1"/>
    </source>
</evidence>
<dbReference type="AlphaFoldDB" id="A0AAX6MT47"/>
<gene>
    <name evidence="2" type="ORF">Daesc_002985</name>
</gene>
<name>A0AAX6MT47_9PEZI</name>
<feature type="compositionally biased region" description="Basic and acidic residues" evidence="1">
    <location>
        <begin position="135"/>
        <end position="151"/>
    </location>
</feature>
<comment type="caution">
    <text evidence="2">The sequence shown here is derived from an EMBL/GenBank/DDBJ whole genome shotgun (WGS) entry which is preliminary data.</text>
</comment>
<feature type="region of interest" description="Disordered" evidence="1">
    <location>
        <begin position="1"/>
        <end position="107"/>
    </location>
</feature>
<dbReference type="Proteomes" id="UP001369815">
    <property type="component" value="Unassembled WGS sequence"/>
</dbReference>
<accession>A0AAX6MT47</accession>
<feature type="region of interest" description="Disordered" evidence="1">
    <location>
        <begin position="135"/>
        <end position="166"/>
    </location>
</feature>
<feature type="compositionally biased region" description="Low complexity" evidence="1">
    <location>
        <begin position="1"/>
        <end position="28"/>
    </location>
</feature>
<sequence length="206" mass="22831">MPHIGSRSGKSSSPDSRSSKNSESTHSSTPRKTIFTGDNRVSYAERIRALRRRSKAVSAIETRPANNVGLMPPSMDPREPRPSPPPSPSVLSMLVNSSKTTDTESSLHNLRLSLGGLTYDEENDDHLFDRLAHDKEEAAVNKRYSDSANERQRKRSSLPATPSPRRVALALSPEIVADQFRPFDDAFKNSSGENSDKSSEKRQTRI</sequence>
<proteinExistence type="predicted"/>
<organism evidence="2 3">
    <name type="scientific">Daldinia eschscholtzii</name>
    <dbReference type="NCBI Taxonomy" id="292717"/>
    <lineage>
        <taxon>Eukaryota</taxon>
        <taxon>Fungi</taxon>
        <taxon>Dikarya</taxon>
        <taxon>Ascomycota</taxon>
        <taxon>Pezizomycotina</taxon>
        <taxon>Sordariomycetes</taxon>
        <taxon>Xylariomycetidae</taxon>
        <taxon>Xylariales</taxon>
        <taxon>Hypoxylaceae</taxon>
        <taxon>Daldinia</taxon>
    </lineage>
</organism>
<reference evidence="2 3" key="1">
    <citation type="journal article" date="2024" name="Front Chem Biol">
        <title>Unveiling the potential of Daldinia eschscholtzii MFLUCC 19-0629 through bioactivity and bioinformatics studies for enhanced sustainable agriculture production.</title>
        <authorList>
            <person name="Brooks S."/>
            <person name="Weaver J.A."/>
            <person name="Klomchit A."/>
            <person name="Alharthi S.A."/>
            <person name="Onlamun T."/>
            <person name="Nurani R."/>
            <person name="Vong T.K."/>
            <person name="Alberti F."/>
            <person name="Greco C."/>
        </authorList>
    </citation>
    <scope>NUCLEOTIDE SEQUENCE [LARGE SCALE GENOMIC DNA]</scope>
    <source>
        <strain evidence="2">MFLUCC 19-0629</strain>
    </source>
</reference>
<feature type="compositionally biased region" description="Basic and acidic residues" evidence="1">
    <location>
        <begin position="194"/>
        <end position="206"/>
    </location>
</feature>
<evidence type="ECO:0000313" key="3">
    <source>
        <dbReference type="Proteomes" id="UP001369815"/>
    </source>
</evidence>
<evidence type="ECO:0000256" key="1">
    <source>
        <dbReference type="SAM" id="MobiDB-lite"/>
    </source>
</evidence>
<feature type="region of interest" description="Disordered" evidence="1">
    <location>
        <begin position="180"/>
        <end position="206"/>
    </location>
</feature>
<protein>
    <submittedName>
        <fullName evidence="2">Uncharacterized protein</fullName>
    </submittedName>
</protein>